<comment type="caution">
    <text evidence="1">The sequence shown here is derived from an EMBL/GenBank/DDBJ whole genome shotgun (WGS) entry which is preliminary data.</text>
</comment>
<dbReference type="EMBL" id="QPKB01000008">
    <property type="protein sequence ID" value="RWR90813.1"/>
    <property type="molecule type" value="Genomic_DNA"/>
</dbReference>
<evidence type="ECO:0000313" key="2">
    <source>
        <dbReference type="Proteomes" id="UP000283530"/>
    </source>
</evidence>
<protein>
    <submittedName>
        <fullName evidence="1">Uncharacterized protein</fullName>
    </submittedName>
</protein>
<evidence type="ECO:0000313" key="1">
    <source>
        <dbReference type="EMBL" id="RWR90813.1"/>
    </source>
</evidence>
<name>A0A3S3N223_9MAGN</name>
<sequence length="82" mass="9844">MFYLLLLKFDETIIKEILGVHRHLLRTSVGLNVFPILPNIASIIFRKCWKEEVLQIQHEKLKLLDQLIRARKDNKTRPPRRK</sequence>
<dbReference type="OrthoDB" id="1055148at2759"/>
<dbReference type="Proteomes" id="UP000283530">
    <property type="component" value="Unassembled WGS sequence"/>
</dbReference>
<gene>
    <name evidence="1" type="ORF">CKAN_01993100</name>
</gene>
<organism evidence="1 2">
    <name type="scientific">Cinnamomum micranthum f. kanehirae</name>
    <dbReference type="NCBI Taxonomy" id="337451"/>
    <lineage>
        <taxon>Eukaryota</taxon>
        <taxon>Viridiplantae</taxon>
        <taxon>Streptophyta</taxon>
        <taxon>Embryophyta</taxon>
        <taxon>Tracheophyta</taxon>
        <taxon>Spermatophyta</taxon>
        <taxon>Magnoliopsida</taxon>
        <taxon>Magnoliidae</taxon>
        <taxon>Laurales</taxon>
        <taxon>Lauraceae</taxon>
        <taxon>Cinnamomum</taxon>
    </lineage>
</organism>
<dbReference type="AlphaFoldDB" id="A0A3S3N223"/>
<keyword evidence="2" id="KW-1185">Reference proteome</keyword>
<accession>A0A3S3N223</accession>
<proteinExistence type="predicted"/>
<reference evidence="1 2" key="1">
    <citation type="journal article" date="2019" name="Nat. Plants">
        <title>Stout camphor tree genome fills gaps in understanding of flowering plant genome evolution.</title>
        <authorList>
            <person name="Chaw S.M."/>
            <person name="Liu Y.C."/>
            <person name="Wu Y.W."/>
            <person name="Wang H.Y."/>
            <person name="Lin C.I."/>
            <person name="Wu C.S."/>
            <person name="Ke H.M."/>
            <person name="Chang L.Y."/>
            <person name="Hsu C.Y."/>
            <person name="Yang H.T."/>
            <person name="Sudianto E."/>
            <person name="Hsu M.H."/>
            <person name="Wu K.P."/>
            <person name="Wang L.N."/>
            <person name="Leebens-Mack J.H."/>
            <person name="Tsai I.J."/>
        </authorList>
    </citation>
    <scope>NUCLEOTIDE SEQUENCE [LARGE SCALE GENOMIC DNA]</scope>
    <source>
        <strain evidence="2">cv. Chaw 1501</strain>
        <tissue evidence="1">Young leaves</tissue>
    </source>
</reference>